<dbReference type="RefSeq" id="XP_013324618.1">
    <property type="nucleotide sequence ID" value="XM_013469164.1"/>
</dbReference>
<evidence type="ECO:0000313" key="1">
    <source>
        <dbReference type="EMBL" id="KKA18006.1"/>
    </source>
</evidence>
<accession>A0A0F4YJE0</accession>
<gene>
    <name evidence="1" type="ORF">T310_8050</name>
</gene>
<dbReference type="EMBL" id="LASV01000514">
    <property type="protein sequence ID" value="KKA18006.1"/>
    <property type="molecule type" value="Genomic_DNA"/>
</dbReference>
<comment type="caution">
    <text evidence="1">The sequence shown here is derived from an EMBL/GenBank/DDBJ whole genome shotgun (WGS) entry which is preliminary data.</text>
</comment>
<name>A0A0F4YJE0_RASE3</name>
<feature type="non-terminal residue" evidence="1">
    <location>
        <position position="1"/>
    </location>
</feature>
<organism evidence="1 2">
    <name type="scientific">Rasamsonia emersonii (strain ATCC 16479 / CBS 393.64 / IMI 116815)</name>
    <dbReference type="NCBI Taxonomy" id="1408163"/>
    <lineage>
        <taxon>Eukaryota</taxon>
        <taxon>Fungi</taxon>
        <taxon>Dikarya</taxon>
        <taxon>Ascomycota</taxon>
        <taxon>Pezizomycotina</taxon>
        <taxon>Eurotiomycetes</taxon>
        <taxon>Eurotiomycetidae</taxon>
        <taxon>Eurotiales</taxon>
        <taxon>Trichocomaceae</taxon>
        <taxon>Rasamsonia</taxon>
    </lineage>
</organism>
<evidence type="ECO:0000313" key="2">
    <source>
        <dbReference type="Proteomes" id="UP000053958"/>
    </source>
</evidence>
<proteinExistence type="predicted"/>
<dbReference type="GeneID" id="25320313"/>
<dbReference type="AlphaFoldDB" id="A0A0F4YJE0"/>
<reference evidence="1 2" key="1">
    <citation type="submission" date="2015-04" db="EMBL/GenBank/DDBJ databases">
        <authorList>
            <person name="Heijne W.H."/>
            <person name="Fedorova N.D."/>
            <person name="Nierman W.C."/>
            <person name="Vollebregt A.W."/>
            <person name="Zhao Z."/>
            <person name="Wu L."/>
            <person name="Kumar M."/>
            <person name="Stam H."/>
            <person name="van den Berg M.A."/>
            <person name="Pel H.J."/>
        </authorList>
    </citation>
    <scope>NUCLEOTIDE SEQUENCE [LARGE SCALE GENOMIC DNA]</scope>
    <source>
        <strain evidence="1 2">CBS 393.64</strain>
    </source>
</reference>
<dbReference type="Proteomes" id="UP000053958">
    <property type="component" value="Unassembled WGS sequence"/>
</dbReference>
<protein>
    <submittedName>
        <fullName evidence="1">Uncharacterized protein</fullName>
    </submittedName>
</protein>
<sequence>KDPPSAKRSRSCIADSSIWSPGHDHDCCELGFHPEHCMPEAPYRDGRNDRSTFLQRVVHAASLCGVYSIVRSQLTGEPFRVVTDYRLVPFHTAAGHCWQRETACNRMSDTKHPDLE</sequence>
<keyword evidence="2" id="KW-1185">Reference proteome</keyword>